<dbReference type="AlphaFoldDB" id="A0A367RDI2"/>
<sequence length="161" mass="17150">MPLFNISEAIPDQFIQLLDSKSANASGGIASFQSWSNRDINTISNDDTNSVILSANTFVLPAGSYIVDAASNFYIVNAVKMRLKNLTDGNILLSGITAYFNKNSTAYGNAGITGKFVIGENKSLALEYYVDSPTSSVYNLGAPVGDGSAEIYTSIDLRKVG</sequence>
<protein>
    <submittedName>
        <fullName evidence="1">Uncharacterized protein</fullName>
    </submittedName>
</protein>
<name>A0A367RDI2_NOSPU</name>
<accession>A0A367RDI2</accession>
<gene>
    <name evidence="1" type="ORF">A6769_21965</name>
</gene>
<evidence type="ECO:0000313" key="1">
    <source>
        <dbReference type="EMBL" id="RCJ34597.1"/>
    </source>
</evidence>
<comment type="caution">
    <text evidence="1">The sequence shown here is derived from an EMBL/GenBank/DDBJ whole genome shotgun (WGS) entry which is preliminary data.</text>
</comment>
<dbReference type="Proteomes" id="UP000252085">
    <property type="component" value="Unassembled WGS sequence"/>
</dbReference>
<dbReference type="EMBL" id="LXQE01000155">
    <property type="protein sequence ID" value="RCJ34597.1"/>
    <property type="molecule type" value="Genomic_DNA"/>
</dbReference>
<reference evidence="1 2" key="1">
    <citation type="submission" date="2016-04" db="EMBL/GenBank/DDBJ databases">
        <authorList>
            <person name="Evans L.H."/>
            <person name="Alamgir A."/>
            <person name="Owens N."/>
            <person name="Weber N.D."/>
            <person name="Virtaneva K."/>
            <person name="Barbian K."/>
            <person name="Babar A."/>
            <person name="Rosenke K."/>
        </authorList>
    </citation>
    <scope>NUCLEOTIDE SEQUENCE [LARGE SCALE GENOMIC DNA]</scope>
    <source>
        <strain evidence="1">NIES-2108</strain>
    </source>
</reference>
<organism evidence="1 2">
    <name type="scientific">Nostoc punctiforme NIES-2108</name>
    <dbReference type="NCBI Taxonomy" id="1356359"/>
    <lineage>
        <taxon>Bacteria</taxon>
        <taxon>Bacillati</taxon>
        <taxon>Cyanobacteriota</taxon>
        <taxon>Cyanophyceae</taxon>
        <taxon>Nostocales</taxon>
        <taxon>Nostocaceae</taxon>
        <taxon>Nostoc</taxon>
    </lineage>
</organism>
<proteinExistence type="predicted"/>
<evidence type="ECO:0000313" key="2">
    <source>
        <dbReference type="Proteomes" id="UP000252085"/>
    </source>
</evidence>